<name>A0AA40G647_9HYME</name>
<proteinExistence type="predicted"/>
<gene>
    <name evidence="1" type="ORF">K0M31_015892</name>
</gene>
<organism evidence="1 2">
    <name type="scientific">Melipona bicolor</name>
    <dbReference type="NCBI Taxonomy" id="60889"/>
    <lineage>
        <taxon>Eukaryota</taxon>
        <taxon>Metazoa</taxon>
        <taxon>Ecdysozoa</taxon>
        <taxon>Arthropoda</taxon>
        <taxon>Hexapoda</taxon>
        <taxon>Insecta</taxon>
        <taxon>Pterygota</taxon>
        <taxon>Neoptera</taxon>
        <taxon>Endopterygota</taxon>
        <taxon>Hymenoptera</taxon>
        <taxon>Apocrita</taxon>
        <taxon>Aculeata</taxon>
        <taxon>Apoidea</taxon>
        <taxon>Anthophila</taxon>
        <taxon>Apidae</taxon>
        <taxon>Melipona</taxon>
    </lineage>
</organism>
<dbReference type="EMBL" id="JAHYIQ010000005">
    <property type="protein sequence ID" value="KAK1131732.1"/>
    <property type="molecule type" value="Genomic_DNA"/>
</dbReference>
<evidence type="ECO:0000313" key="1">
    <source>
        <dbReference type="EMBL" id="KAK1131732.1"/>
    </source>
</evidence>
<keyword evidence="2" id="KW-1185">Reference proteome</keyword>
<evidence type="ECO:0000313" key="2">
    <source>
        <dbReference type="Proteomes" id="UP001177670"/>
    </source>
</evidence>
<dbReference type="AlphaFoldDB" id="A0AA40G647"/>
<feature type="non-terminal residue" evidence="1">
    <location>
        <position position="75"/>
    </location>
</feature>
<protein>
    <submittedName>
        <fullName evidence="1">Uncharacterized protein</fullName>
    </submittedName>
</protein>
<comment type="caution">
    <text evidence="1">The sequence shown here is derived from an EMBL/GenBank/DDBJ whole genome shotgun (WGS) entry which is preliminary data.</text>
</comment>
<reference evidence="1" key="1">
    <citation type="submission" date="2021-10" db="EMBL/GenBank/DDBJ databases">
        <title>Melipona bicolor Genome sequencing and assembly.</title>
        <authorList>
            <person name="Araujo N.S."/>
            <person name="Arias M.C."/>
        </authorList>
    </citation>
    <scope>NUCLEOTIDE SEQUENCE</scope>
    <source>
        <strain evidence="1">USP_2M_L1-L4_2017</strain>
        <tissue evidence="1">Whole body</tissue>
    </source>
</reference>
<sequence>MKDRDIIYRSIEYVDINDGGIRDWMKRLVSAPELDYSSSSLASWQLHRLLESLWTTPPAKTNTIENAIPFDRFYP</sequence>
<accession>A0AA40G647</accession>
<dbReference type="Proteomes" id="UP001177670">
    <property type="component" value="Unassembled WGS sequence"/>
</dbReference>